<dbReference type="EMBL" id="JAGGMR010000001">
    <property type="protein sequence ID" value="MBP2190486.1"/>
    <property type="molecule type" value="Genomic_DNA"/>
</dbReference>
<dbReference type="RefSeq" id="WP_209890675.1">
    <property type="nucleotide sequence ID" value="NZ_JAGGMR010000001.1"/>
</dbReference>
<organism evidence="2 3">
    <name type="scientific">Nocardia goodfellowii</name>
    <dbReference type="NCBI Taxonomy" id="882446"/>
    <lineage>
        <taxon>Bacteria</taxon>
        <taxon>Bacillati</taxon>
        <taxon>Actinomycetota</taxon>
        <taxon>Actinomycetes</taxon>
        <taxon>Mycobacteriales</taxon>
        <taxon>Nocardiaceae</taxon>
        <taxon>Nocardia</taxon>
    </lineage>
</organism>
<dbReference type="Pfam" id="PF13391">
    <property type="entry name" value="HNH_2"/>
    <property type="match status" value="1"/>
</dbReference>
<comment type="caution">
    <text evidence="2">The sequence shown here is derived from an EMBL/GenBank/DDBJ whole genome shotgun (WGS) entry which is preliminary data.</text>
</comment>
<evidence type="ECO:0000313" key="2">
    <source>
        <dbReference type="EMBL" id="MBP2190486.1"/>
    </source>
</evidence>
<protein>
    <recommendedName>
        <fullName evidence="1">HNH nuclease domain-containing protein</fullName>
    </recommendedName>
</protein>
<feature type="domain" description="HNH nuclease" evidence="1">
    <location>
        <begin position="8"/>
        <end position="57"/>
    </location>
</feature>
<dbReference type="Proteomes" id="UP001519325">
    <property type="component" value="Unassembled WGS sequence"/>
</dbReference>
<evidence type="ECO:0000259" key="1">
    <source>
        <dbReference type="Pfam" id="PF13391"/>
    </source>
</evidence>
<evidence type="ECO:0000313" key="3">
    <source>
        <dbReference type="Proteomes" id="UP001519325"/>
    </source>
</evidence>
<gene>
    <name evidence="2" type="ORF">BJ987_003387</name>
</gene>
<keyword evidence="3" id="KW-1185">Reference proteome</keyword>
<sequence length="105" mass="12073">MAKYQERCAFSGDLHPSVLDACHLYSYAKVGQHHDHGGILLRRDLHTLFDSGDLAVDPDDPINVRQPFRDIPLYGDLHGKPLTIAMEPAQREWFRMHWALHRTAD</sequence>
<accession>A0ABS4QFK7</accession>
<reference evidence="2 3" key="1">
    <citation type="submission" date="2021-03" db="EMBL/GenBank/DDBJ databases">
        <title>Sequencing the genomes of 1000 actinobacteria strains.</title>
        <authorList>
            <person name="Klenk H.-P."/>
        </authorList>
    </citation>
    <scope>NUCLEOTIDE SEQUENCE [LARGE SCALE GENOMIC DNA]</scope>
    <source>
        <strain evidence="2 3">DSM 45516</strain>
    </source>
</reference>
<name>A0ABS4QFK7_9NOCA</name>
<dbReference type="InterPro" id="IPR003615">
    <property type="entry name" value="HNH_nuc"/>
</dbReference>
<proteinExistence type="predicted"/>